<reference evidence="1 2" key="1">
    <citation type="submission" date="2023-04" db="EMBL/GenBank/DDBJ databases">
        <title>Ectobacillus antri isolated from activated sludge.</title>
        <authorList>
            <person name="Yan P."/>
            <person name="Liu X."/>
        </authorList>
    </citation>
    <scope>NUCLEOTIDE SEQUENCE [LARGE SCALE GENOMIC DNA]</scope>
    <source>
        <strain evidence="1 2">C18H</strain>
    </source>
</reference>
<protein>
    <submittedName>
        <fullName evidence="1">Uncharacterized protein</fullName>
    </submittedName>
</protein>
<proteinExistence type="predicted"/>
<accession>A0ABT6H5I9</accession>
<dbReference type="EMBL" id="JARULN010000009">
    <property type="protein sequence ID" value="MDG5754494.1"/>
    <property type="molecule type" value="Genomic_DNA"/>
</dbReference>
<evidence type="ECO:0000313" key="1">
    <source>
        <dbReference type="EMBL" id="MDG5754494.1"/>
    </source>
</evidence>
<dbReference type="Proteomes" id="UP001218246">
    <property type="component" value="Unassembled WGS sequence"/>
</dbReference>
<name>A0ABT6H5I9_9BACI</name>
<evidence type="ECO:0000313" key="2">
    <source>
        <dbReference type="Proteomes" id="UP001218246"/>
    </source>
</evidence>
<sequence>MISLTALLLLQLIFLAVVTLDVNNPPRVQMKTGTTLAMSSVIVNKKH</sequence>
<comment type="caution">
    <text evidence="1">The sequence shown here is derived from an EMBL/GenBank/DDBJ whole genome shotgun (WGS) entry which is preliminary data.</text>
</comment>
<keyword evidence="2" id="KW-1185">Reference proteome</keyword>
<organism evidence="1 2">
    <name type="scientific">Ectobacillus antri</name>
    <dbReference type="NCBI Taxonomy" id="2486280"/>
    <lineage>
        <taxon>Bacteria</taxon>
        <taxon>Bacillati</taxon>
        <taxon>Bacillota</taxon>
        <taxon>Bacilli</taxon>
        <taxon>Bacillales</taxon>
        <taxon>Bacillaceae</taxon>
        <taxon>Ectobacillus</taxon>
    </lineage>
</organism>
<gene>
    <name evidence="1" type="ORF">P6P90_10995</name>
</gene>
<dbReference type="RefSeq" id="WP_164464274.1">
    <property type="nucleotide sequence ID" value="NZ_JARRRY010000008.1"/>
</dbReference>